<feature type="non-terminal residue" evidence="1">
    <location>
        <position position="1"/>
    </location>
</feature>
<dbReference type="Gene3D" id="3.40.30.10">
    <property type="entry name" value="Glutaredoxin"/>
    <property type="match status" value="1"/>
</dbReference>
<feature type="non-terminal residue" evidence="1">
    <location>
        <position position="133"/>
    </location>
</feature>
<dbReference type="InterPro" id="IPR036249">
    <property type="entry name" value="Thioredoxin-like_sf"/>
</dbReference>
<organism evidence="1">
    <name type="scientific">marine metagenome</name>
    <dbReference type="NCBI Taxonomy" id="408172"/>
    <lineage>
        <taxon>unclassified sequences</taxon>
        <taxon>metagenomes</taxon>
        <taxon>ecological metagenomes</taxon>
    </lineage>
</organism>
<dbReference type="AlphaFoldDB" id="A0A381ZP60"/>
<name>A0A381ZP60_9ZZZZ</name>
<accession>A0A381ZP60</accession>
<dbReference type="EMBL" id="UINC01022124">
    <property type="protein sequence ID" value="SVA91098.1"/>
    <property type="molecule type" value="Genomic_DNA"/>
</dbReference>
<dbReference type="SUPFAM" id="SSF52833">
    <property type="entry name" value="Thioredoxin-like"/>
    <property type="match status" value="1"/>
</dbReference>
<evidence type="ECO:0000313" key="1">
    <source>
        <dbReference type="EMBL" id="SVA91098.1"/>
    </source>
</evidence>
<protein>
    <recommendedName>
        <fullName evidence="2">DSBA-like thioredoxin domain-containing protein</fullName>
    </recommendedName>
</protein>
<sequence length="133" mass="15117">VWLDEVKGHYGEDLKLNWRNFSLQQINAKDPGDWRVWQEEDYTSTRSLMASIAGEAAKRQGVELFDKFFLALLTERHGGSRAPLNDDSFFIRLAEECGLDAEQFKSDMKDPKLVDIIANDHTEAVEVHGAFGT</sequence>
<gene>
    <name evidence="1" type="ORF">METZ01_LOCUS143952</name>
</gene>
<evidence type="ECO:0008006" key="2">
    <source>
        <dbReference type="Google" id="ProtNLM"/>
    </source>
</evidence>
<reference evidence="1" key="1">
    <citation type="submission" date="2018-05" db="EMBL/GenBank/DDBJ databases">
        <authorList>
            <person name="Lanie J.A."/>
            <person name="Ng W.-L."/>
            <person name="Kazmierczak K.M."/>
            <person name="Andrzejewski T.M."/>
            <person name="Davidsen T.M."/>
            <person name="Wayne K.J."/>
            <person name="Tettelin H."/>
            <person name="Glass J.I."/>
            <person name="Rusch D."/>
            <person name="Podicherti R."/>
            <person name="Tsui H.-C.T."/>
            <person name="Winkler M.E."/>
        </authorList>
    </citation>
    <scope>NUCLEOTIDE SEQUENCE</scope>
</reference>
<proteinExistence type="predicted"/>